<dbReference type="PROSITE" id="PS50943">
    <property type="entry name" value="HTH_CROC1"/>
    <property type="match status" value="1"/>
</dbReference>
<dbReference type="SUPFAM" id="SSF47413">
    <property type="entry name" value="lambda repressor-like DNA-binding domains"/>
    <property type="match status" value="1"/>
</dbReference>
<dbReference type="InterPro" id="IPR010982">
    <property type="entry name" value="Lambda_DNA-bd_dom_sf"/>
</dbReference>
<accession>A0ABX2F9X9</accession>
<dbReference type="InterPro" id="IPR001387">
    <property type="entry name" value="Cro/C1-type_HTH"/>
</dbReference>
<protein>
    <submittedName>
        <fullName evidence="2">Transcriptional regulator</fullName>
    </submittedName>
</protein>
<dbReference type="Gene3D" id="1.10.260.40">
    <property type="entry name" value="lambda repressor-like DNA-binding domains"/>
    <property type="match status" value="1"/>
</dbReference>
<evidence type="ECO:0000259" key="1">
    <source>
        <dbReference type="PROSITE" id="PS50943"/>
    </source>
</evidence>
<evidence type="ECO:0000313" key="3">
    <source>
        <dbReference type="Proteomes" id="UP000763557"/>
    </source>
</evidence>
<comment type="caution">
    <text evidence="2">The sequence shown here is derived from an EMBL/GenBank/DDBJ whole genome shotgun (WGS) entry which is preliminary data.</text>
</comment>
<feature type="domain" description="HTH cro/C1-type" evidence="1">
    <location>
        <begin position="18"/>
        <end position="73"/>
    </location>
</feature>
<dbReference type="CDD" id="cd00093">
    <property type="entry name" value="HTH_XRE"/>
    <property type="match status" value="1"/>
</dbReference>
<organism evidence="2 3">
    <name type="scientific">Kibdelosporangium persicum</name>
    <dbReference type="NCBI Taxonomy" id="2698649"/>
    <lineage>
        <taxon>Bacteria</taxon>
        <taxon>Bacillati</taxon>
        <taxon>Actinomycetota</taxon>
        <taxon>Actinomycetes</taxon>
        <taxon>Pseudonocardiales</taxon>
        <taxon>Pseudonocardiaceae</taxon>
        <taxon>Kibdelosporangium</taxon>
    </lineage>
</organism>
<keyword evidence="3" id="KW-1185">Reference proteome</keyword>
<dbReference type="Proteomes" id="UP000763557">
    <property type="component" value="Unassembled WGS sequence"/>
</dbReference>
<proteinExistence type="predicted"/>
<dbReference type="InterPro" id="IPR043917">
    <property type="entry name" value="DUF5753"/>
</dbReference>
<sequence>MTVPSRPTFLRRKLGAKLRRMREQAGLSLDEAASRLDKTRSALHRVETGETRVDVHLARSIMDVYDIFDTTLLDEVRQAFKPPWHWAYGIKRRGYVDAETEAARVHEYVVLDMPGLLQTKAYMRALFAGGIPRSEQVIDRDITVRTIRQYRLTDPDRPLELVVVVHEAALHRELGGREVMRAQLWHLIEMSQLTTVTLQVLPLSQGAHLVPNAPFFVLSFADEEDPELLHVEHPGGSIQTEEPAEVQAAKLAFEQAQSVALSPADSIALLERLAVELYGL</sequence>
<gene>
    <name evidence="2" type="ORF">GC106_53680</name>
</gene>
<dbReference type="EMBL" id="JAAATY010000018">
    <property type="protein sequence ID" value="NRN68127.1"/>
    <property type="molecule type" value="Genomic_DNA"/>
</dbReference>
<dbReference type="SMART" id="SM00530">
    <property type="entry name" value="HTH_XRE"/>
    <property type="match status" value="1"/>
</dbReference>
<name>A0ABX2F9X9_9PSEU</name>
<evidence type="ECO:0000313" key="2">
    <source>
        <dbReference type="EMBL" id="NRN68127.1"/>
    </source>
</evidence>
<dbReference type="Pfam" id="PF13560">
    <property type="entry name" value="HTH_31"/>
    <property type="match status" value="1"/>
</dbReference>
<reference evidence="2 3" key="1">
    <citation type="submission" date="2020-01" db="EMBL/GenBank/DDBJ databases">
        <title>Kibdelosporangium persica a novel Actinomycetes from a hot desert in Iran.</title>
        <authorList>
            <person name="Safaei N."/>
            <person name="Zaburannyi N."/>
            <person name="Mueller R."/>
            <person name="Wink J."/>
        </authorList>
    </citation>
    <scope>NUCLEOTIDE SEQUENCE [LARGE SCALE GENOMIC DNA]</scope>
    <source>
        <strain evidence="2 3">4NS15</strain>
    </source>
</reference>
<dbReference type="Pfam" id="PF19054">
    <property type="entry name" value="DUF5753"/>
    <property type="match status" value="1"/>
</dbReference>